<organism>
    <name type="scientific">Physcomitrium patens</name>
    <name type="common">Spreading-leaved earth moss</name>
    <name type="synonym">Physcomitrella patens</name>
    <dbReference type="NCBI Taxonomy" id="3218"/>
    <lineage>
        <taxon>Eukaryota</taxon>
        <taxon>Viridiplantae</taxon>
        <taxon>Streptophyta</taxon>
        <taxon>Embryophyta</taxon>
        <taxon>Bryophyta</taxon>
        <taxon>Bryophytina</taxon>
        <taxon>Bryopsida</taxon>
        <taxon>Funariidae</taxon>
        <taxon>Funariales</taxon>
        <taxon>Funariaceae</taxon>
        <taxon>Physcomitrium</taxon>
    </lineage>
</organism>
<proteinExistence type="predicted"/>
<gene>
    <name evidence="2" type="ORF">PHYPADRAFT_104178</name>
</gene>
<dbReference type="AlphaFoldDB" id="A9U821"/>
<evidence type="ECO:0000256" key="1">
    <source>
        <dbReference type="SAM" id="MobiDB-lite"/>
    </source>
</evidence>
<feature type="non-terminal residue" evidence="2">
    <location>
        <position position="264"/>
    </location>
</feature>
<sequence length="264" mass="29645">MHVGHFAARPLRVLVQQLAGEIAFEADQRQLLAERVMQVERDALPLLVHEQIRDPAVGVLQLPLQLDLLERIVAVERKHRHADQADKDKGPLGDEKFVADRESRIDSSERDDQVDDIQAEKTRPASRIADEYGEKEAEVRVMKVDRHRSRHGHLDGDARIELPASVGRGAELRLMLALDSGIRPLRDQPLAVPEGDEASVHVVPEVEAQRLQAGAERDGRRMLQRRSRFMGALEAVVRNPRAEMMDMVEADVAGQPLQPGRKLV</sequence>
<reference evidence="2" key="1">
    <citation type="journal article" date="2008" name="Science">
        <title>The Physcomitrella genome reveals evolutionary insights into the conquest of land by plants.</title>
        <authorList>
            <person name="Rensing S."/>
            <person name="Lang D."/>
            <person name="Zimmer A."/>
            <person name="Terry A."/>
            <person name="Salamov A."/>
            <person name="Shapiro H."/>
            <person name="Nishiyama T."/>
            <person name="Perroud P.-F."/>
            <person name="Lindquist E."/>
            <person name="Kamisugi Y."/>
            <person name="Tanahashi T."/>
            <person name="Sakakibara K."/>
            <person name="Fujita T."/>
            <person name="Oishi K."/>
            <person name="Shin-I T."/>
            <person name="Kuroki Y."/>
            <person name="Toyoda A."/>
            <person name="Suzuki Y."/>
            <person name="Hashimoto A."/>
            <person name="Yamaguchi K."/>
            <person name="Sugano A."/>
            <person name="Kohara Y."/>
            <person name="Fujiyama A."/>
            <person name="Anterola A."/>
            <person name="Aoki S."/>
            <person name="Ashton N."/>
            <person name="Barbazuk W.B."/>
            <person name="Barker E."/>
            <person name="Bennetzen J."/>
            <person name="Bezanilla M."/>
            <person name="Blankenship R."/>
            <person name="Cho S.H."/>
            <person name="Dutcher S."/>
            <person name="Estelle M."/>
            <person name="Fawcett J.A."/>
            <person name="Gundlach H."/>
            <person name="Hanada K."/>
            <person name="Heyl A."/>
            <person name="Hicks K.A."/>
            <person name="Hugh J."/>
            <person name="Lohr M."/>
            <person name="Mayer K."/>
            <person name="Melkozernov A."/>
            <person name="Murata T."/>
            <person name="Nelson D."/>
            <person name="Pils B."/>
            <person name="Prigge M."/>
            <person name="Reiss B."/>
            <person name="Renner T."/>
            <person name="Rombauts S."/>
            <person name="Rushton P."/>
            <person name="Sanderfoot A."/>
            <person name="Schween G."/>
            <person name="Shiu S.-H."/>
            <person name="Stueber K."/>
            <person name="Theodoulou F.L."/>
            <person name="Tu H."/>
            <person name="Van de Peer Y."/>
            <person name="Verrier P.J."/>
            <person name="Waters E."/>
            <person name="Wood A."/>
            <person name="Yang L."/>
            <person name="Cove D."/>
            <person name="Cuming A."/>
            <person name="Hasebe M."/>
            <person name="Lucas S."/>
            <person name="Mishler D.B."/>
            <person name="Reski R."/>
            <person name="Grigoriev I."/>
            <person name="Quatrano R.S."/>
            <person name="Boore J.L."/>
        </authorList>
    </citation>
    <scope>NUCLEOTIDE SEQUENCE [LARGE SCALE GENOMIC DNA]</scope>
</reference>
<dbReference type="HOGENOM" id="CLU_1590661_0_0_1"/>
<accession>A9U821</accession>
<evidence type="ECO:0000313" key="2">
    <source>
        <dbReference type="EMBL" id="EDQ48182.1"/>
    </source>
</evidence>
<protein>
    <submittedName>
        <fullName evidence="2">Predicted protein</fullName>
    </submittedName>
</protein>
<feature type="compositionally biased region" description="Basic and acidic residues" evidence="1">
    <location>
        <begin position="79"/>
        <end position="111"/>
    </location>
</feature>
<name>A9U821_PHYPA</name>
<dbReference type="EMBL" id="DS546774">
    <property type="protein sequence ID" value="EDQ48182.1"/>
    <property type="molecule type" value="Genomic_DNA"/>
</dbReference>
<feature type="region of interest" description="Disordered" evidence="1">
    <location>
        <begin position="79"/>
        <end position="124"/>
    </location>
</feature>